<evidence type="ECO:0000313" key="2">
    <source>
        <dbReference type="EMBL" id="KAF2102555.1"/>
    </source>
</evidence>
<accession>A0A9P4INN2</accession>
<proteinExistence type="predicted"/>
<dbReference type="Proteomes" id="UP000799772">
    <property type="component" value="Unassembled WGS sequence"/>
</dbReference>
<keyword evidence="3" id="KW-1185">Reference proteome</keyword>
<sequence>MTSHQPHRHSTSSPLLPSVFPNEDNPRTTSRTSSARASPALKDDLPLPPGLDSGGASAAPYISVTDDQLRPPRSFQPFFAIVEDAGTREVTHPSVHYVFSDDDPEVITAASLRSLGADEVATATLRRIDSEGQGLVTRAGDELPRDAALPPRRPGVVEQYVLMDMAADGQSVVSAKSLSADWAVTGTNLRNAPTFDASQAADDGVAPGLMLKVEGMDAAESASHGRREHEIRAEQMYEMKRKALGGDNVAAMGQLVEGLRRGMDTLGRVVVDAGDEVSKSQEGP</sequence>
<evidence type="ECO:0000313" key="3">
    <source>
        <dbReference type="Proteomes" id="UP000799772"/>
    </source>
</evidence>
<reference evidence="2" key="1">
    <citation type="journal article" date="2020" name="Stud. Mycol.">
        <title>101 Dothideomycetes genomes: a test case for predicting lifestyles and emergence of pathogens.</title>
        <authorList>
            <person name="Haridas S."/>
            <person name="Albert R."/>
            <person name="Binder M."/>
            <person name="Bloem J."/>
            <person name="Labutti K."/>
            <person name="Salamov A."/>
            <person name="Andreopoulos B."/>
            <person name="Baker S."/>
            <person name="Barry K."/>
            <person name="Bills G."/>
            <person name="Bluhm B."/>
            <person name="Cannon C."/>
            <person name="Castanera R."/>
            <person name="Culley D."/>
            <person name="Daum C."/>
            <person name="Ezra D."/>
            <person name="Gonzalez J."/>
            <person name="Henrissat B."/>
            <person name="Kuo A."/>
            <person name="Liang C."/>
            <person name="Lipzen A."/>
            <person name="Lutzoni F."/>
            <person name="Magnuson J."/>
            <person name="Mondo S."/>
            <person name="Nolan M."/>
            <person name="Ohm R."/>
            <person name="Pangilinan J."/>
            <person name="Park H.-J."/>
            <person name="Ramirez L."/>
            <person name="Alfaro M."/>
            <person name="Sun H."/>
            <person name="Tritt A."/>
            <person name="Yoshinaga Y."/>
            <person name="Zwiers L.-H."/>
            <person name="Turgeon B."/>
            <person name="Goodwin S."/>
            <person name="Spatafora J."/>
            <person name="Crous P."/>
            <person name="Grigoriev I."/>
        </authorList>
    </citation>
    <scope>NUCLEOTIDE SEQUENCE</scope>
    <source>
        <strain evidence="2">CBS 133067</strain>
    </source>
</reference>
<protein>
    <submittedName>
        <fullName evidence="2">Uncharacterized protein</fullName>
    </submittedName>
</protein>
<feature type="compositionally biased region" description="Low complexity" evidence="1">
    <location>
        <begin position="27"/>
        <end position="40"/>
    </location>
</feature>
<dbReference type="EMBL" id="ML978122">
    <property type="protein sequence ID" value="KAF2102555.1"/>
    <property type="molecule type" value="Genomic_DNA"/>
</dbReference>
<feature type="compositionally biased region" description="Basic residues" evidence="1">
    <location>
        <begin position="1"/>
        <end position="10"/>
    </location>
</feature>
<name>A0A9P4INN2_9PEZI</name>
<evidence type="ECO:0000256" key="1">
    <source>
        <dbReference type="SAM" id="MobiDB-lite"/>
    </source>
</evidence>
<feature type="region of interest" description="Disordered" evidence="1">
    <location>
        <begin position="1"/>
        <end position="59"/>
    </location>
</feature>
<dbReference type="OrthoDB" id="1681166at2759"/>
<organism evidence="2 3">
    <name type="scientific">Rhizodiscina lignyota</name>
    <dbReference type="NCBI Taxonomy" id="1504668"/>
    <lineage>
        <taxon>Eukaryota</taxon>
        <taxon>Fungi</taxon>
        <taxon>Dikarya</taxon>
        <taxon>Ascomycota</taxon>
        <taxon>Pezizomycotina</taxon>
        <taxon>Dothideomycetes</taxon>
        <taxon>Pleosporomycetidae</taxon>
        <taxon>Aulographales</taxon>
        <taxon>Rhizodiscinaceae</taxon>
        <taxon>Rhizodiscina</taxon>
    </lineage>
</organism>
<comment type="caution">
    <text evidence="2">The sequence shown here is derived from an EMBL/GenBank/DDBJ whole genome shotgun (WGS) entry which is preliminary data.</text>
</comment>
<dbReference type="AlphaFoldDB" id="A0A9P4INN2"/>
<gene>
    <name evidence="2" type="ORF">NA57DRAFT_52122</name>
</gene>